<proteinExistence type="predicted"/>
<dbReference type="SUPFAM" id="SSF51735">
    <property type="entry name" value="NAD(P)-binding Rossmann-fold domains"/>
    <property type="match status" value="1"/>
</dbReference>
<keyword evidence="7" id="KW-1185">Reference proteome</keyword>
<feature type="active site" evidence="3">
    <location>
        <position position="169"/>
    </location>
</feature>
<accession>A0AA37QHC6</accession>
<dbReference type="Gene3D" id="3.40.50.720">
    <property type="entry name" value="NAD(P)-binding Rossmann-like Domain"/>
    <property type="match status" value="1"/>
</dbReference>
<evidence type="ECO:0000256" key="3">
    <source>
        <dbReference type="PIRSR" id="PIRSR000103-1"/>
    </source>
</evidence>
<dbReference type="PANTHER" id="PTHR43580:SF8">
    <property type="entry name" value="6-PHOSPHOGLUCONATE DEHYDROGENASE NADP-BINDING DOMAIN-CONTAINING PROTEIN-RELATED"/>
    <property type="match status" value="1"/>
</dbReference>
<dbReference type="Pfam" id="PF14833">
    <property type="entry name" value="NAD_binding_11"/>
    <property type="match status" value="1"/>
</dbReference>
<dbReference type="InterPro" id="IPR006115">
    <property type="entry name" value="6PGDH_NADP-bd"/>
</dbReference>
<dbReference type="Proteomes" id="UP001161325">
    <property type="component" value="Unassembled WGS sequence"/>
</dbReference>
<feature type="domain" description="3-hydroxyisobutyrate dehydrogenase-like NAD-binding" evidence="5">
    <location>
        <begin position="166"/>
        <end position="274"/>
    </location>
</feature>
<gene>
    <name evidence="6" type="ORF">rosag_33660</name>
</gene>
<keyword evidence="1" id="KW-0560">Oxidoreductase</keyword>
<protein>
    <submittedName>
        <fullName evidence="6">2-hydroxy-3-oxopropionate reductase</fullName>
    </submittedName>
</protein>
<dbReference type="InterPro" id="IPR013328">
    <property type="entry name" value="6PGD_dom2"/>
</dbReference>
<dbReference type="InterPro" id="IPR008927">
    <property type="entry name" value="6-PGluconate_DH-like_C_sf"/>
</dbReference>
<dbReference type="EMBL" id="BRXS01000005">
    <property type="protein sequence ID" value="GLC26853.1"/>
    <property type="molecule type" value="Genomic_DNA"/>
</dbReference>
<dbReference type="PANTHER" id="PTHR43580">
    <property type="entry name" value="OXIDOREDUCTASE GLYR1-RELATED"/>
    <property type="match status" value="1"/>
</dbReference>
<dbReference type="GO" id="GO:0050661">
    <property type="term" value="F:NADP binding"/>
    <property type="evidence" value="ECO:0007669"/>
    <property type="project" value="InterPro"/>
</dbReference>
<dbReference type="SUPFAM" id="SSF48179">
    <property type="entry name" value="6-phosphogluconate dehydrogenase C-terminal domain-like"/>
    <property type="match status" value="1"/>
</dbReference>
<organism evidence="6 7">
    <name type="scientific">Roseisolibacter agri</name>
    <dbReference type="NCBI Taxonomy" id="2014610"/>
    <lineage>
        <taxon>Bacteria</taxon>
        <taxon>Pseudomonadati</taxon>
        <taxon>Gemmatimonadota</taxon>
        <taxon>Gemmatimonadia</taxon>
        <taxon>Gemmatimonadales</taxon>
        <taxon>Gemmatimonadaceae</taxon>
        <taxon>Roseisolibacter</taxon>
    </lineage>
</organism>
<evidence type="ECO:0000256" key="1">
    <source>
        <dbReference type="ARBA" id="ARBA00023002"/>
    </source>
</evidence>
<keyword evidence="2" id="KW-0520">NAD</keyword>
<evidence type="ECO:0000259" key="4">
    <source>
        <dbReference type="Pfam" id="PF03446"/>
    </source>
</evidence>
<dbReference type="InterPro" id="IPR029154">
    <property type="entry name" value="HIBADH-like_NADP-bd"/>
</dbReference>
<dbReference type="InterPro" id="IPR036291">
    <property type="entry name" value="NAD(P)-bd_dom_sf"/>
</dbReference>
<comment type="caution">
    <text evidence="6">The sequence shown here is derived from an EMBL/GenBank/DDBJ whole genome shotgun (WGS) entry which is preliminary data.</text>
</comment>
<evidence type="ECO:0000313" key="6">
    <source>
        <dbReference type="EMBL" id="GLC26853.1"/>
    </source>
</evidence>
<evidence type="ECO:0000313" key="7">
    <source>
        <dbReference type="Proteomes" id="UP001161325"/>
    </source>
</evidence>
<dbReference type="InterPro" id="IPR051265">
    <property type="entry name" value="HIBADH-related_NP60_sf"/>
</dbReference>
<dbReference type="PIRSF" id="PIRSF000103">
    <property type="entry name" value="HIBADH"/>
    <property type="match status" value="1"/>
</dbReference>
<sequence length="282" mass="29747">MTHIAFLGTGLLGSALVEAALQRGDRITVWNRTAAKARALEAFGATVADTPADAVRGAARVHLVLKDDAVVEDVVAALRPGLSPDTVIVDHTTTQPAETAERAHRLRAEGVRYLHCPVFIGPAAAREGKGTIMAAGPRADFDAVRDALARMAQRLEYVGERPDLAAVYKLCGNAYIIGIAALVADVFSVASGAGVPPQDVVQVVQWFDPSSVITGRGKKMLARDHSPSFELEMARKDVRLMQETAGDRPLAVLPAVAARMDALIAEGRGADDLAVMGRDAVG</sequence>
<dbReference type="GO" id="GO:0016491">
    <property type="term" value="F:oxidoreductase activity"/>
    <property type="evidence" value="ECO:0007669"/>
    <property type="project" value="UniProtKB-KW"/>
</dbReference>
<evidence type="ECO:0000256" key="2">
    <source>
        <dbReference type="ARBA" id="ARBA00023027"/>
    </source>
</evidence>
<dbReference type="Pfam" id="PF03446">
    <property type="entry name" value="NAD_binding_2"/>
    <property type="match status" value="1"/>
</dbReference>
<evidence type="ECO:0000259" key="5">
    <source>
        <dbReference type="Pfam" id="PF14833"/>
    </source>
</evidence>
<dbReference type="RefSeq" id="WP_284351304.1">
    <property type="nucleotide sequence ID" value="NZ_BRXS01000005.1"/>
</dbReference>
<dbReference type="InterPro" id="IPR015815">
    <property type="entry name" value="HIBADH-related"/>
</dbReference>
<name>A0AA37QHC6_9BACT</name>
<dbReference type="Gene3D" id="1.10.1040.10">
    <property type="entry name" value="N-(1-d-carboxylethyl)-l-norvaline Dehydrogenase, domain 2"/>
    <property type="match status" value="1"/>
</dbReference>
<dbReference type="GO" id="GO:0051287">
    <property type="term" value="F:NAD binding"/>
    <property type="evidence" value="ECO:0007669"/>
    <property type="project" value="InterPro"/>
</dbReference>
<feature type="domain" description="6-phosphogluconate dehydrogenase NADP-binding" evidence="4">
    <location>
        <begin position="4"/>
        <end position="159"/>
    </location>
</feature>
<dbReference type="AlphaFoldDB" id="A0AA37QHC6"/>
<reference evidence="6" key="1">
    <citation type="submission" date="2022-08" db="EMBL/GenBank/DDBJ databases">
        <title>Draft genome sequencing of Roseisolibacter agri AW1220.</title>
        <authorList>
            <person name="Tobiishi Y."/>
            <person name="Tonouchi A."/>
        </authorList>
    </citation>
    <scope>NUCLEOTIDE SEQUENCE</scope>
    <source>
        <strain evidence="6">AW1220</strain>
    </source>
</reference>